<dbReference type="EnsemblMetazoa" id="GBRI025715-RA">
    <property type="protein sequence ID" value="GBRI025715-PA"/>
    <property type="gene ID" value="GBRI025715"/>
</dbReference>
<dbReference type="AlphaFoldDB" id="A0A1A9WN49"/>
<evidence type="ECO:0000313" key="1">
    <source>
        <dbReference type="EnsemblMetazoa" id="GBRI025715-PA"/>
    </source>
</evidence>
<sequence length="159" mass="18153">MVQCVCTTVTQTANHFKLYHNSNIFLLNCIGLIRMIPINNRRKEFTLVENLKQNRKKMQLPCIHTEDLWPCESCVNCATESIFSTKDVSFWFSSNAFIRMQITFTVAFVTCQKRNTYSGPPLGFVPILILTGVQVCNCRFDFILSLAKAGERNCANNVN</sequence>
<name>A0A1A9WN49_9MUSC</name>
<dbReference type="Proteomes" id="UP000091820">
    <property type="component" value="Unassembled WGS sequence"/>
</dbReference>
<proteinExistence type="predicted"/>
<reference evidence="1" key="2">
    <citation type="submission" date="2020-05" db="UniProtKB">
        <authorList>
            <consortium name="EnsemblMetazoa"/>
        </authorList>
    </citation>
    <scope>IDENTIFICATION</scope>
    <source>
        <strain evidence="1">IAEA</strain>
    </source>
</reference>
<evidence type="ECO:0000313" key="2">
    <source>
        <dbReference type="Proteomes" id="UP000091820"/>
    </source>
</evidence>
<organism evidence="1 2">
    <name type="scientific">Glossina brevipalpis</name>
    <dbReference type="NCBI Taxonomy" id="37001"/>
    <lineage>
        <taxon>Eukaryota</taxon>
        <taxon>Metazoa</taxon>
        <taxon>Ecdysozoa</taxon>
        <taxon>Arthropoda</taxon>
        <taxon>Hexapoda</taxon>
        <taxon>Insecta</taxon>
        <taxon>Pterygota</taxon>
        <taxon>Neoptera</taxon>
        <taxon>Endopterygota</taxon>
        <taxon>Diptera</taxon>
        <taxon>Brachycera</taxon>
        <taxon>Muscomorpha</taxon>
        <taxon>Hippoboscoidea</taxon>
        <taxon>Glossinidae</taxon>
        <taxon>Glossina</taxon>
    </lineage>
</organism>
<accession>A0A1A9WN49</accession>
<keyword evidence="2" id="KW-1185">Reference proteome</keyword>
<dbReference type="VEuPathDB" id="VectorBase:GBRI025715"/>
<reference evidence="2" key="1">
    <citation type="submission" date="2014-03" db="EMBL/GenBank/DDBJ databases">
        <authorList>
            <person name="Aksoy S."/>
            <person name="Warren W."/>
            <person name="Wilson R.K."/>
        </authorList>
    </citation>
    <scope>NUCLEOTIDE SEQUENCE [LARGE SCALE GENOMIC DNA]</scope>
    <source>
        <strain evidence="2">IAEA</strain>
    </source>
</reference>
<protein>
    <submittedName>
        <fullName evidence="1">Uncharacterized protein</fullName>
    </submittedName>
</protein>